<comment type="caution">
    <text evidence="3">The sequence shown here is derived from an EMBL/GenBank/DDBJ whole genome shotgun (WGS) entry which is preliminary data.</text>
</comment>
<proteinExistence type="predicted"/>
<organism evidence="3 4">
    <name type="scientific">Eumeta variegata</name>
    <name type="common">Bagworm moth</name>
    <name type="synonym">Eumeta japonica</name>
    <dbReference type="NCBI Taxonomy" id="151549"/>
    <lineage>
        <taxon>Eukaryota</taxon>
        <taxon>Metazoa</taxon>
        <taxon>Ecdysozoa</taxon>
        <taxon>Arthropoda</taxon>
        <taxon>Hexapoda</taxon>
        <taxon>Insecta</taxon>
        <taxon>Pterygota</taxon>
        <taxon>Neoptera</taxon>
        <taxon>Endopterygota</taxon>
        <taxon>Lepidoptera</taxon>
        <taxon>Glossata</taxon>
        <taxon>Ditrysia</taxon>
        <taxon>Tineoidea</taxon>
        <taxon>Psychidae</taxon>
        <taxon>Oiketicinae</taxon>
        <taxon>Eumeta</taxon>
    </lineage>
</organism>
<evidence type="ECO:0000313" key="4">
    <source>
        <dbReference type="Proteomes" id="UP000299102"/>
    </source>
</evidence>
<protein>
    <submittedName>
        <fullName evidence="3">Uncharacterized protein</fullName>
    </submittedName>
</protein>
<dbReference type="EMBL" id="BGZK01001022">
    <property type="protein sequence ID" value="GBP68738.1"/>
    <property type="molecule type" value="Genomic_DNA"/>
</dbReference>
<keyword evidence="2" id="KW-0472">Membrane</keyword>
<reference evidence="3 4" key="1">
    <citation type="journal article" date="2019" name="Commun. Biol.">
        <title>The bagworm genome reveals a unique fibroin gene that provides high tensile strength.</title>
        <authorList>
            <person name="Kono N."/>
            <person name="Nakamura H."/>
            <person name="Ohtoshi R."/>
            <person name="Tomita M."/>
            <person name="Numata K."/>
            <person name="Arakawa K."/>
        </authorList>
    </citation>
    <scope>NUCLEOTIDE SEQUENCE [LARGE SCALE GENOMIC DNA]</scope>
</reference>
<feature type="region of interest" description="Disordered" evidence="1">
    <location>
        <begin position="1"/>
        <end position="20"/>
    </location>
</feature>
<name>A0A4C1XYP8_EUMVA</name>
<dbReference type="Proteomes" id="UP000299102">
    <property type="component" value="Unassembled WGS sequence"/>
</dbReference>
<evidence type="ECO:0000256" key="2">
    <source>
        <dbReference type="SAM" id="Phobius"/>
    </source>
</evidence>
<feature type="transmembrane region" description="Helical" evidence="2">
    <location>
        <begin position="110"/>
        <end position="129"/>
    </location>
</feature>
<keyword evidence="2" id="KW-0812">Transmembrane</keyword>
<feature type="region of interest" description="Disordered" evidence="1">
    <location>
        <begin position="31"/>
        <end position="52"/>
    </location>
</feature>
<gene>
    <name evidence="3" type="ORF">EVAR_99008_1</name>
</gene>
<dbReference type="AlphaFoldDB" id="A0A4C1XYP8"/>
<accession>A0A4C1XYP8</accession>
<keyword evidence="2" id="KW-1133">Transmembrane helix</keyword>
<evidence type="ECO:0000256" key="1">
    <source>
        <dbReference type="SAM" id="MobiDB-lite"/>
    </source>
</evidence>
<keyword evidence="4" id="KW-1185">Reference proteome</keyword>
<evidence type="ECO:0000313" key="3">
    <source>
        <dbReference type="EMBL" id="GBP68738.1"/>
    </source>
</evidence>
<sequence>MINEERPQGNPVREQPKQLSRVEKNCFYRISKKGPEKGDRLESHQPRSGKKTPTVKIDIYNFTTLYTYVQRLRRFRFVEIENSLQVASLNFYPFRFYFIWKGLDLKPPRWFSASLALLVTSVIITSVAGD</sequence>
<feature type="compositionally biased region" description="Basic and acidic residues" evidence="1">
    <location>
        <begin position="33"/>
        <end position="45"/>
    </location>
</feature>